<dbReference type="InterPro" id="IPR017926">
    <property type="entry name" value="GATASE"/>
</dbReference>
<reference evidence="3" key="1">
    <citation type="submission" date="2020-06" db="EMBL/GenBank/DDBJ databases">
        <title>WGS assembly of Ceratodon purpureus strain R40.</title>
        <authorList>
            <person name="Carey S.B."/>
            <person name="Jenkins J."/>
            <person name="Shu S."/>
            <person name="Lovell J.T."/>
            <person name="Sreedasyam A."/>
            <person name="Maumus F."/>
            <person name="Tiley G.P."/>
            <person name="Fernandez-Pozo N."/>
            <person name="Barry K."/>
            <person name="Chen C."/>
            <person name="Wang M."/>
            <person name="Lipzen A."/>
            <person name="Daum C."/>
            <person name="Saski C.A."/>
            <person name="Payton A.C."/>
            <person name="Mcbreen J.C."/>
            <person name="Conrad R.E."/>
            <person name="Kollar L.M."/>
            <person name="Olsson S."/>
            <person name="Huttunen S."/>
            <person name="Landis J.B."/>
            <person name="Wickett N.J."/>
            <person name="Johnson M.G."/>
            <person name="Rensing S.A."/>
            <person name="Grimwood J."/>
            <person name="Schmutz J."/>
            <person name="Mcdaniel S.F."/>
        </authorList>
    </citation>
    <scope>NUCLEOTIDE SEQUENCE</scope>
    <source>
        <strain evidence="3">R40</strain>
    </source>
</reference>
<dbReference type="GO" id="GO:0005829">
    <property type="term" value="C:cytosol"/>
    <property type="evidence" value="ECO:0007669"/>
    <property type="project" value="TreeGrafter"/>
</dbReference>
<evidence type="ECO:0000259" key="2">
    <source>
        <dbReference type="Pfam" id="PF00117"/>
    </source>
</evidence>
<keyword evidence="4" id="KW-1185">Reference proteome</keyword>
<dbReference type="InterPro" id="IPR029062">
    <property type="entry name" value="Class_I_gatase-like"/>
</dbReference>
<gene>
    <name evidence="3" type="ORF">KC19_3G067300</name>
</gene>
<dbReference type="SUPFAM" id="SSF52317">
    <property type="entry name" value="Class I glutamine amidotransferase-like"/>
    <property type="match status" value="1"/>
</dbReference>
<proteinExistence type="inferred from homology"/>
<evidence type="ECO:0000256" key="1">
    <source>
        <dbReference type="ARBA" id="ARBA00011083"/>
    </source>
</evidence>
<name>A0A8T0II98_CERPU</name>
<dbReference type="PANTHER" id="PTHR42695:SF5">
    <property type="entry name" value="GLUTAMINE AMIDOTRANSFERASE YLR126C-RELATED"/>
    <property type="match status" value="1"/>
</dbReference>
<dbReference type="PANTHER" id="PTHR42695">
    <property type="entry name" value="GLUTAMINE AMIDOTRANSFERASE YLR126C-RELATED"/>
    <property type="match status" value="1"/>
</dbReference>
<protein>
    <recommendedName>
        <fullName evidence="2">Glutamine amidotransferase domain-containing protein</fullName>
    </recommendedName>
</protein>
<evidence type="ECO:0000313" key="4">
    <source>
        <dbReference type="Proteomes" id="UP000822688"/>
    </source>
</evidence>
<dbReference type="PROSITE" id="PS51273">
    <property type="entry name" value="GATASE_TYPE_1"/>
    <property type="match status" value="1"/>
</dbReference>
<dbReference type="EMBL" id="CM026423">
    <property type="protein sequence ID" value="KAG0582537.1"/>
    <property type="molecule type" value="Genomic_DNA"/>
</dbReference>
<evidence type="ECO:0000313" key="3">
    <source>
        <dbReference type="EMBL" id="KAG0582537.1"/>
    </source>
</evidence>
<dbReference type="AlphaFoldDB" id="A0A8T0II98"/>
<dbReference type="CDD" id="cd01741">
    <property type="entry name" value="GATase1_1"/>
    <property type="match status" value="1"/>
</dbReference>
<dbReference type="InterPro" id="IPR044992">
    <property type="entry name" value="ChyE-like"/>
</dbReference>
<comment type="similarity">
    <text evidence="1">Belongs to the peptidase C26 family.</text>
</comment>
<dbReference type="Pfam" id="PF00117">
    <property type="entry name" value="GATase"/>
    <property type="match status" value="1"/>
</dbReference>
<feature type="domain" description="Glutamine amidotransferase" evidence="2">
    <location>
        <begin position="169"/>
        <end position="308"/>
    </location>
</feature>
<organism evidence="3 4">
    <name type="scientific">Ceratodon purpureus</name>
    <name type="common">Fire moss</name>
    <name type="synonym">Dicranum purpureum</name>
    <dbReference type="NCBI Taxonomy" id="3225"/>
    <lineage>
        <taxon>Eukaryota</taxon>
        <taxon>Viridiplantae</taxon>
        <taxon>Streptophyta</taxon>
        <taxon>Embryophyta</taxon>
        <taxon>Bryophyta</taxon>
        <taxon>Bryophytina</taxon>
        <taxon>Bryopsida</taxon>
        <taxon>Dicranidae</taxon>
        <taxon>Pseudoditrichales</taxon>
        <taxon>Ditrichaceae</taxon>
        <taxon>Ceratodon</taxon>
    </lineage>
</organism>
<dbReference type="Proteomes" id="UP000822688">
    <property type="component" value="Chromosome 3"/>
</dbReference>
<dbReference type="Gene3D" id="3.40.50.880">
    <property type="match status" value="1"/>
</dbReference>
<accession>A0A8T0II98</accession>
<sequence>MACRRLLHTCAKSSPSGLLSGRIAPAAPKSLACKAPAPTSRLFSSNLGASGSGASLGFSSRLGSRFDSLRFSRGGWIISRQSVVRIALDHSMAMGSSVVANGDVGPTQAVGAETVAKPRRFAVLTTGHAAEYCVNKYGGYGPMFITMLSDPGEIWDEYFVVDGQFPSLEELQKYDGFVVTGSRHDAHADEEWIERLCGVLQRIHEMKKKSLCVCFGHQVVSRALGGKTGRASVGWEVGLRDVCLTDAFFSKSYGAGMPPKLKVLEVHRDQVSEIPPGAELLASSERTGVEMFSVGEHVLAIQGHPEFYDDVVVDLLDGRLAPMMTKEEIMLAKESLQKARADQKSWQQLCKDFLKGSRSSTPEHLVYSREALTVG</sequence>
<dbReference type="OrthoDB" id="92161at2759"/>
<comment type="caution">
    <text evidence="3">The sequence shown here is derived from an EMBL/GenBank/DDBJ whole genome shotgun (WGS) entry which is preliminary data.</text>
</comment>